<keyword evidence="2" id="KW-1185">Reference proteome</keyword>
<protein>
    <submittedName>
        <fullName evidence="1">Uncharacterized protein</fullName>
    </submittedName>
</protein>
<dbReference type="Proteomes" id="UP000719412">
    <property type="component" value="Unassembled WGS sequence"/>
</dbReference>
<evidence type="ECO:0000313" key="2">
    <source>
        <dbReference type="Proteomes" id="UP000719412"/>
    </source>
</evidence>
<comment type="caution">
    <text evidence="1">The sequence shown here is derived from an EMBL/GenBank/DDBJ whole genome shotgun (WGS) entry which is preliminary data.</text>
</comment>
<dbReference type="AlphaFoldDB" id="A0A8J6LEP2"/>
<reference evidence="1" key="2">
    <citation type="submission" date="2021-08" db="EMBL/GenBank/DDBJ databases">
        <authorList>
            <person name="Eriksson T."/>
        </authorList>
    </citation>
    <scope>NUCLEOTIDE SEQUENCE</scope>
    <source>
        <strain evidence="1">Stoneville</strain>
        <tissue evidence="1">Whole head</tissue>
    </source>
</reference>
<gene>
    <name evidence="1" type="ORF">GEV33_005674</name>
</gene>
<name>A0A8J6LEP2_TENMO</name>
<evidence type="ECO:0000313" key="1">
    <source>
        <dbReference type="EMBL" id="KAH0817117.1"/>
    </source>
</evidence>
<proteinExistence type="predicted"/>
<reference evidence="1" key="1">
    <citation type="journal article" date="2020" name="J Insects Food Feed">
        <title>The yellow mealworm (Tenebrio molitor) genome: a resource for the emerging insects as food and feed industry.</title>
        <authorList>
            <person name="Eriksson T."/>
            <person name="Andere A."/>
            <person name="Kelstrup H."/>
            <person name="Emery V."/>
            <person name="Picard C."/>
        </authorList>
    </citation>
    <scope>NUCLEOTIDE SEQUENCE</scope>
    <source>
        <strain evidence="1">Stoneville</strain>
        <tissue evidence="1">Whole head</tissue>
    </source>
</reference>
<sequence>MNDPQPLLHIPVWVVLPHLLFDGKRTSQLHKHTSKSSMIDASLSSIEAHCGALDEFVPTIHFNHLKRSIGCSIKFILKVGVEESIVNAPLVSLQSKNTNNAKSEVRVKQVIRGAFTIDSSTPTLSKWKSAVHATGKGCTTCVGDPDVASGHYRAETRGFATVNYSIAGENYLIQWQSTWKTRLDTRTALMETGKAPEHTATISVAERTRPRRMINQARTRSRTDDLHLRASEFALKDWRKAEGHAKWAKGATTPPCDISPKLHDNTHPQEPVGRLSGLFWSFAGFLFALCNQRSGVVPNL</sequence>
<accession>A0A8J6LEP2</accession>
<dbReference type="EMBL" id="JABDTM020020280">
    <property type="protein sequence ID" value="KAH0817117.1"/>
    <property type="molecule type" value="Genomic_DNA"/>
</dbReference>
<organism evidence="1 2">
    <name type="scientific">Tenebrio molitor</name>
    <name type="common">Yellow mealworm beetle</name>
    <dbReference type="NCBI Taxonomy" id="7067"/>
    <lineage>
        <taxon>Eukaryota</taxon>
        <taxon>Metazoa</taxon>
        <taxon>Ecdysozoa</taxon>
        <taxon>Arthropoda</taxon>
        <taxon>Hexapoda</taxon>
        <taxon>Insecta</taxon>
        <taxon>Pterygota</taxon>
        <taxon>Neoptera</taxon>
        <taxon>Endopterygota</taxon>
        <taxon>Coleoptera</taxon>
        <taxon>Polyphaga</taxon>
        <taxon>Cucujiformia</taxon>
        <taxon>Tenebrionidae</taxon>
        <taxon>Tenebrio</taxon>
    </lineage>
</organism>